<dbReference type="PROSITE" id="PS50801">
    <property type="entry name" value="STAS"/>
    <property type="match status" value="1"/>
</dbReference>
<protein>
    <submittedName>
        <fullName evidence="3">Anti-anti-sigma factor</fullName>
    </submittedName>
</protein>
<dbReference type="CDD" id="cd07043">
    <property type="entry name" value="STAS_anti-anti-sigma_factors"/>
    <property type="match status" value="1"/>
</dbReference>
<accession>A0A1G9N2W3</accession>
<feature type="compositionally biased region" description="Basic and acidic residues" evidence="1">
    <location>
        <begin position="17"/>
        <end position="29"/>
    </location>
</feature>
<dbReference type="InterPro" id="IPR002645">
    <property type="entry name" value="STAS_dom"/>
</dbReference>
<evidence type="ECO:0000313" key="3">
    <source>
        <dbReference type="EMBL" id="SDL80724.1"/>
    </source>
</evidence>
<dbReference type="Gene3D" id="3.30.750.24">
    <property type="entry name" value="STAS domain"/>
    <property type="match status" value="1"/>
</dbReference>
<feature type="domain" description="STAS" evidence="2">
    <location>
        <begin position="75"/>
        <end position="161"/>
    </location>
</feature>
<dbReference type="InterPro" id="IPR058548">
    <property type="entry name" value="MlaB-like_STAS"/>
</dbReference>
<dbReference type="AlphaFoldDB" id="A0A1G9N2W3"/>
<sequence>MGNTLRAVRRAVARCEPSGRNRPDGRAPDYRSGPGTGILATMDASSEDQSRIDVGGRQAAGGPVSVQYAAGEAWVIAARGDLDLTSLPPLDDALTSASAEHSKVILDVSAVTFGDSAFLNLLLRVHQNAHLRIAKPQPQLRRLLEITGADQVLDVSDDLVP</sequence>
<dbReference type="InterPro" id="IPR036513">
    <property type="entry name" value="STAS_dom_sf"/>
</dbReference>
<proteinExistence type="predicted"/>
<evidence type="ECO:0000313" key="4">
    <source>
        <dbReference type="Proteomes" id="UP000199063"/>
    </source>
</evidence>
<dbReference type="SUPFAM" id="SSF52091">
    <property type="entry name" value="SpoIIaa-like"/>
    <property type="match status" value="1"/>
</dbReference>
<name>A0A1G9N2W3_9ACTN</name>
<dbReference type="Pfam" id="PF13466">
    <property type="entry name" value="STAS_2"/>
    <property type="match status" value="1"/>
</dbReference>
<evidence type="ECO:0000259" key="2">
    <source>
        <dbReference type="PROSITE" id="PS50801"/>
    </source>
</evidence>
<keyword evidence="4" id="KW-1185">Reference proteome</keyword>
<dbReference type="Proteomes" id="UP000199063">
    <property type="component" value="Unassembled WGS sequence"/>
</dbReference>
<dbReference type="EMBL" id="FNHI01000001">
    <property type="protein sequence ID" value="SDL80724.1"/>
    <property type="molecule type" value="Genomic_DNA"/>
</dbReference>
<reference evidence="4" key="1">
    <citation type="submission" date="2016-10" db="EMBL/GenBank/DDBJ databases">
        <authorList>
            <person name="Varghese N."/>
            <person name="Submissions S."/>
        </authorList>
    </citation>
    <scope>NUCLEOTIDE SEQUENCE [LARGE SCALE GENOMIC DNA]</scope>
    <source>
        <strain evidence="4">CGMCC 4.7042</strain>
    </source>
</reference>
<dbReference type="STRING" id="1196353.SAMN05444921_101440"/>
<feature type="region of interest" description="Disordered" evidence="1">
    <location>
        <begin position="15"/>
        <end position="36"/>
    </location>
</feature>
<gene>
    <name evidence="3" type="ORF">SAMN05444921_101440</name>
</gene>
<dbReference type="PANTHER" id="PTHR33495:SF2">
    <property type="entry name" value="ANTI-SIGMA FACTOR ANTAGONIST TM_1081-RELATED"/>
    <property type="match status" value="1"/>
</dbReference>
<evidence type="ECO:0000256" key="1">
    <source>
        <dbReference type="SAM" id="MobiDB-lite"/>
    </source>
</evidence>
<organism evidence="3 4">
    <name type="scientific">Streptomyces wuyuanensis</name>
    <dbReference type="NCBI Taxonomy" id="1196353"/>
    <lineage>
        <taxon>Bacteria</taxon>
        <taxon>Bacillati</taxon>
        <taxon>Actinomycetota</taxon>
        <taxon>Actinomycetes</taxon>
        <taxon>Kitasatosporales</taxon>
        <taxon>Streptomycetaceae</taxon>
        <taxon>Streptomyces</taxon>
    </lineage>
</organism>
<dbReference type="GO" id="GO:0043856">
    <property type="term" value="F:anti-sigma factor antagonist activity"/>
    <property type="evidence" value="ECO:0007669"/>
    <property type="project" value="TreeGrafter"/>
</dbReference>
<dbReference type="PANTHER" id="PTHR33495">
    <property type="entry name" value="ANTI-SIGMA FACTOR ANTAGONIST TM_1081-RELATED-RELATED"/>
    <property type="match status" value="1"/>
</dbReference>